<protein>
    <submittedName>
        <fullName evidence="1">Uncharacterized protein</fullName>
    </submittedName>
</protein>
<dbReference type="Proteomes" id="UP000216300">
    <property type="component" value="Unassembled WGS sequence"/>
</dbReference>
<dbReference type="InterPro" id="IPR013762">
    <property type="entry name" value="Integrase-like_cat_sf"/>
</dbReference>
<dbReference type="GO" id="GO:0015074">
    <property type="term" value="P:DNA integration"/>
    <property type="evidence" value="ECO:0007669"/>
    <property type="project" value="InterPro"/>
</dbReference>
<dbReference type="GO" id="GO:0006310">
    <property type="term" value="P:DNA recombination"/>
    <property type="evidence" value="ECO:0007669"/>
    <property type="project" value="InterPro"/>
</dbReference>
<name>A0A255EIM8_9ACTN</name>
<organism evidence="1 2">
    <name type="scientific">Parenemella sanctibonifatiensis</name>
    <dbReference type="NCBI Taxonomy" id="2016505"/>
    <lineage>
        <taxon>Bacteria</taxon>
        <taxon>Bacillati</taxon>
        <taxon>Actinomycetota</taxon>
        <taxon>Actinomycetes</taxon>
        <taxon>Propionibacteriales</taxon>
        <taxon>Propionibacteriaceae</taxon>
        <taxon>Parenemella</taxon>
    </lineage>
</organism>
<dbReference type="AlphaFoldDB" id="A0A255EIM8"/>
<evidence type="ECO:0000313" key="1">
    <source>
        <dbReference type="EMBL" id="OYN89475.1"/>
    </source>
</evidence>
<evidence type="ECO:0000313" key="2">
    <source>
        <dbReference type="Proteomes" id="UP000216300"/>
    </source>
</evidence>
<accession>A0A255EIM8</accession>
<proteinExistence type="predicted"/>
<dbReference type="RefSeq" id="WP_094455248.1">
    <property type="nucleotide sequence ID" value="NZ_NMVJ01000009.1"/>
</dbReference>
<dbReference type="GO" id="GO:0003677">
    <property type="term" value="F:DNA binding"/>
    <property type="evidence" value="ECO:0007669"/>
    <property type="project" value="InterPro"/>
</dbReference>
<dbReference type="EMBL" id="NMVJ01000009">
    <property type="protein sequence ID" value="OYN89475.1"/>
    <property type="molecule type" value="Genomic_DNA"/>
</dbReference>
<dbReference type="Gene3D" id="1.10.443.10">
    <property type="entry name" value="Intergrase catalytic core"/>
    <property type="match status" value="1"/>
</dbReference>
<sequence>MRALCAARPEGPIIGTQKKKSNGTFANFRKAIKTPAYLPTLTASRLRTTWIKDLLDNGASLAEVQAAAGTTSASTLEAVVPFTKRRWADDEWLIIASGARSR</sequence>
<keyword evidence="2" id="KW-1185">Reference proteome</keyword>
<dbReference type="OrthoDB" id="5189518at2"/>
<gene>
    <name evidence="1" type="ORF">CGZ91_11345</name>
</gene>
<reference evidence="1 2" key="1">
    <citation type="submission" date="2017-07" db="EMBL/GenBank/DDBJ databases">
        <title>Draft whole genome sequences of clinical Proprionibacteriaceae strains.</title>
        <authorList>
            <person name="Bernier A.-M."/>
            <person name="Bernard K."/>
            <person name="Domingo M.-C."/>
        </authorList>
    </citation>
    <scope>NUCLEOTIDE SEQUENCE [LARGE SCALE GENOMIC DNA]</scope>
    <source>
        <strain evidence="1 2">NML 150081</strain>
    </source>
</reference>
<comment type="caution">
    <text evidence="1">The sequence shown here is derived from an EMBL/GenBank/DDBJ whole genome shotgun (WGS) entry which is preliminary data.</text>
</comment>